<sequence>MTAPATSTTAGLLALAPERAVSDAVALAAPGVADRRAPETPEKDS</sequence>
<keyword evidence="2" id="KW-1185">Reference proteome</keyword>
<evidence type="ECO:0000313" key="2">
    <source>
        <dbReference type="Proteomes" id="UP001596157"/>
    </source>
</evidence>
<comment type="caution">
    <text evidence="1">The sequence shown here is derived from an EMBL/GenBank/DDBJ whole genome shotgun (WGS) entry which is preliminary data.</text>
</comment>
<name>A0ABW0ENG5_9PSEU</name>
<proteinExistence type="predicted"/>
<protein>
    <submittedName>
        <fullName evidence="1">Uncharacterized protein</fullName>
    </submittedName>
</protein>
<gene>
    <name evidence="1" type="ORF">ACFPM7_12290</name>
</gene>
<evidence type="ECO:0000313" key="1">
    <source>
        <dbReference type="EMBL" id="MFC5287833.1"/>
    </source>
</evidence>
<accession>A0ABW0ENG5</accession>
<dbReference type="Proteomes" id="UP001596157">
    <property type="component" value="Unassembled WGS sequence"/>
</dbReference>
<organism evidence="1 2">
    <name type="scientific">Actinokineospora guangxiensis</name>
    <dbReference type="NCBI Taxonomy" id="1490288"/>
    <lineage>
        <taxon>Bacteria</taxon>
        <taxon>Bacillati</taxon>
        <taxon>Actinomycetota</taxon>
        <taxon>Actinomycetes</taxon>
        <taxon>Pseudonocardiales</taxon>
        <taxon>Pseudonocardiaceae</taxon>
        <taxon>Actinokineospora</taxon>
    </lineage>
</organism>
<reference evidence="2" key="1">
    <citation type="journal article" date="2019" name="Int. J. Syst. Evol. Microbiol.">
        <title>The Global Catalogue of Microorganisms (GCM) 10K type strain sequencing project: providing services to taxonomists for standard genome sequencing and annotation.</title>
        <authorList>
            <consortium name="The Broad Institute Genomics Platform"/>
            <consortium name="The Broad Institute Genome Sequencing Center for Infectious Disease"/>
            <person name="Wu L."/>
            <person name="Ma J."/>
        </authorList>
    </citation>
    <scope>NUCLEOTIDE SEQUENCE [LARGE SCALE GENOMIC DNA]</scope>
    <source>
        <strain evidence="2">CCUG 59778</strain>
    </source>
</reference>
<dbReference type="RefSeq" id="WP_378247156.1">
    <property type="nucleotide sequence ID" value="NZ_JBHSKF010000004.1"/>
</dbReference>
<dbReference type="EMBL" id="JBHSKF010000004">
    <property type="protein sequence ID" value="MFC5287833.1"/>
    <property type="molecule type" value="Genomic_DNA"/>
</dbReference>